<dbReference type="eggNOG" id="ENOG5032S6J">
    <property type="taxonomic scope" value="Bacteria"/>
</dbReference>
<dbReference type="KEGG" id="lip:LI0009"/>
<dbReference type="HOGENOM" id="CLU_1136921_0_0_7"/>
<reference evidence="1 2" key="1">
    <citation type="submission" date="2005-11" db="EMBL/GenBank/DDBJ databases">
        <title>The complete genome sequence of Lawsonia intracellularis: the causative agent of proliferative enteropathy.</title>
        <authorList>
            <person name="Kaur K."/>
            <person name="Zhang Q."/>
            <person name="Beckler D."/>
            <person name="Munir S."/>
            <person name="Li L."/>
            <person name="Kinsley K."/>
            <person name="Herron L."/>
            <person name="Peterson A."/>
            <person name="May B."/>
            <person name="Singh S."/>
            <person name="Gebhart C."/>
            <person name="Kapur V."/>
        </authorList>
    </citation>
    <scope>NUCLEOTIDE SEQUENCE [LARGE SCALE GENOMIC DNA]</scope>
    <source>
        <strain evidence="1 2">PHE/MN1-00</strain>
    </source>
</reference>
<gene>
    <name evidence="1" type="ordered locus">LI0009</name>
</gene>
<accession>Q1MSG0</accession>
<dbReference type="AlphaFoldDB" id="Q1MSG0"/>
<organism evidence="1 2">
    <name type="scientific">Lawsonia intracellularis (strain PHE/MN1-00)</name>
    <dbReference type="NCBI Taxonomy" id="363253"/>
    <lineage>
        <taxon>Bacteria</taxon>
        <taxon>Pseudomonadati</taxon>
        <taxon>Thermodesulfobacteriota</taxon>
        <taxon>Desulfovibrionia</taxon>
        <taxon>Desulfovibrionales</taxon>
        <taxon>Desulfovibrionaceae</taxon>
        <taxon>Lawsonia</taxon>
    </lineage>
</organism>
<sequence length="244" mass="28350">MIIQALYYKILQMNLEDDLDIMSKMVFIEVKKNAIGFDGIWKIDGSRDIIIEVKTTDYYNIRLDQVFSYKKQCITTNNVSQDAMVLFVVGRDDSNSLEAQIRGSRYAWDARLISIEALLSLVFIKEKTQDINTLEKIRALIEPIEYTRLDRLVDVVFLSIEDAEKSVENEIIQQEFNNSQSDTDLINEPCQQPAETTSNPIDTVLKKERITNRTPIELIEEKRQQAITILAKNKNTIFIKYRRT</sequence>
<protein>
    <submittedName>
        <fullName evidence="1">NA</fullName>
    </submittedName>
</protein>
<name>Q1MSG0_LAWIP</name>
<dbReference type="STRING" id="363253.LI0009"/>
<evidence type="ECO:0000313" key="2">
    <source>
        <dbReference type="Proteomes" id="UP000002430"/>
    </source>
</evidence>
<dbReference type="Proteomes" id="UP000002430">
    <property type="component" value="Chromosome"/>
</dbReference>
<dbReference type="EMBL" id="AM180252">
    <property type="protein sequence ID" value="CAJ54065.1"/>
    <property type="molecule type" value="Genomic_DNA"/>
</dbReference>
<proteinExistence type="predicted"/>
<keyword evidence="2" id="KW-1185">Reference proteome</keyword>
<evidence type="ECO:0000313" key="1">
    <source>
        <dbReference type="EMBL" id="CAJ54065.1"/>
    </source>
</evidence>